<dbReference type="InterPro" id="IPR011990">
    <property type="entry name" value="TPR-like_helical_dom_sf"/>
</dbReference>
<gene>
    <name evidence="2" type="ORF">KY5_5618c</name>
</gene>
<dbReference type="EMBL" id="CP022685">
    <property type="protein sequence ID" value="ATL30636.1"/>
    <property type="molecule type" value="Genomic_DNA"/>
</dbReference>
<evidence type="ECO:0000256" key="1">
    <source>
        <dbReference type="SAM" id="MobiDB-lite"/>
    </source>
</evidence>
<keyword evidence="3" id="KW-1185">Reference proteome</keyword>
<organism evidence="2 3">
    <name type="scientific">Streptomyces formicae</name>
    <dbReference type="NCBI Taxonomy" id="1616117"/>
    <lineage>
        <taxon>Bacteria</taxon>
        <taxon>Bacillati</taxon>
        <taxon>Actinomycetota</taxon>
        <taxon>Actinomycetes</taxon>
        <taxon>Kitasatosporales</taxon>
        <taxon>Streptomycetaceae</taxon>
        <taxon>Streptomyces</taxon>
    </lineage>
</organism>
<accession>A0A291QGJ7</accession>
<evidence type="ECO:0008006" key="4">
    <source>
        <dbReference type="Google" id="ProtNLM"/>
    </source>
</evidence>
<feature type="compositionally biased region" description="Gly residues" evidence="1">
    <location>
        <begin position="386"/>
        <end position="399"/>
    </location>
</feature>
<evidence type="ECO:0000313" key="2">
    <source>
        <dbReference type="EMBL" id="ATL30636.1"/>
    </source>
</evidence>
<dbReference type="SUPFAM" id="SSF48452">
    <property type="entry name" value="TPR-like"/>
    <property type="match status" value="1"/>
</dbReference>
<name>A0A291QGJ7_9ACTN</name>
<protein>
    <recommendedName>
        <fullName evidence="4">Tetratricopeptide repeat protein</fullName>
    </recommendedName>
</protein>
<evidence type="ECO:0000313" key="3">
    <source>
        <dbReference type="Proteomes" id="UP000221011"/>
    </source>
</evidence>
<dbReference type="Gene3D" id="1.25.40.10">
    <property type="entry name" value="Tetratricopeptide repeat domain"/>
    <property type="match status" value="1"/>
</dbReference>
<dbReference type="RefSeq" id="WP_098244913.1">
    <property type="nucleotide sequence ID" value="NZ_CP022685.1"/>
</dbReference>
<reference evidence="2 3" key="1">
    <citation type="submission" date="2017-08" db="EMBL/GenBank/DDBJ databases">
        <title>Complete Genome Sequence of Streptomyces formicae KY5, the formicamycin producer.</title>
        <authorList>
            <person name="Holmes N.A."/>
            <person name="Devine R."/>
            <person name="Qin Z."/>
            <person name="Seipke R.F."/>
            <person name="Wilkinson B."/>
            <person name="Hutchings M.I."/>
        </authorList>
    </citation>
    <scope>NUCLEOTIDE SEQUENCE [LARGE SCALE GENOMIC DNA]</scope>
    <source>
        <strain evidence="2 3">KY5</strain>
    </source>
</reference>
<proteinExistence type="predicted"/>
<dbReference type="KEGG" id="sfk:KY5_5618c"/>
<dbReference type="AlphaFoldDB" id="A0A291QGJ7"/>
<dbReference type="Proteomes" id="UP000221011">
    <property type="component" value="Chromosome"/>
</dbReference>
<feature type="region of interest" description="Disordered" evidence="1">
    <location>
        <begin position="386"/>
        <end position="464"/>
    </location>
</feature>
<feature type="compositionally biased region" description="Gly residues" evidence="1">
    <location>
        <begin position="411"/>
        <end position="451"/>
    </location>
</feature>
<feature type="compositionally biased region" description="Low complexity" evidence="1">
    <location>
        <begin position="400"/>
        <end position="410"/>
    </location>
</feature>
<sequence>MTARPSHEIRADIFRLDDEPYGSARNARAEALTDEAAATGERPLLVEALASLVHAYSFSAECNKMFVPFARLLRLYDEHPEDFDEDDVHQLHWMFKWVAGDARQQYDVPLASIEEWLTEMRRRYRVAGYSERAVHGCEFMLARHLGDTARAARAHAAWTAAERDEMSDCLACECALDGLWQLERGDDTGALKGWRPVLDGTHSCNREPHETLAWSLLPLVRTGGSDRARAHHLRGYRMVRSDETFGPVVGLHIEFCALTGNEPRGLEILAEQGARWTQHGDPLARHDWLVSTALLMRRLVELGHGERSVPGPVPVPGTGPSGGRWTAATLLDHARTTALDLAARFDVRNGTTAVSDRARRTMAAQPLCGALPLGLRGEPLGGGGVRVSLGPGFGPGTDSGSGSSSDVSIGSGSGPGSGPGSDVGIGSGPGSDVGIGSGSGRDVGTGSGSGPDIGADPGPTPTPEELLHQAREFTRLSHPAAGTAWQQAVDALEVSRGGPLADADRADWLDALALDLNGEQVPRGVALFGRAAECHERAGRHGRALVSRARALLCRPDALTDPETPGRLAQLRARADALHPKGGATTTDVVTLWLLHCRVRATRLAAAAPGVMRGGMDPKSERGALDAELESLVDYALRHLDDPAVFTHVAGATELLGLLTVADDPDAAVDLFRTAVARHHESGRPWLAANAEIQLATVLLSRGQGQRAATVVRAVLDDPERLPLLAPRDRARLCLVLAQALTGTEEGAEEGALLIDAAHFADLAGESAGLGALARLRLGGHYCERGRHDEAATVLEAVLPDLAAAGHDPRDVVRARVWLAHSYLSTDEPALAAEQFALAADTASARTDQHHHAALTQQAAEALGLAGLGAESVRAYERAAELWRGLGESAAAVRALRALAWQTRDTAGPDAAEPVMARALDLCERAALGARDDAERAELHAELGRTHQQLAQLHLAYSDGPPSREQDTPQRYAENVAAYERALAGTERATEAFATCGSAGHGDLFAAELFAVRLESGLGRRAAAAERARRLAARLRELPDPDGSLAELGELCAAFVDESAEDGGDGSGSA</sequence>